<dbReference type="GO" id="GO:0005886">
    <property type="term" value="C:plasma membrane"/>
    <property type="evidence" value="ECO:0007669"/>
    <property type="project" value="TreeGrafter"/>
</dbReference>
<reference evidence="9 10" key="1">
    <citation type="journal article" date="2014" name="Nat. Genet.">
        <title>Whole-genome sequence of a flatfish provides insights into ZW sex chromosome evolution and adaptation to a benthic lifestyle.</title>
        <authorList>
            <person name="Chen S."/>
            <person name="Zhang G."/>
            <person name="Shao C."/>
            <person name="Huang Q."/>
            <person name="Liu G."/>
            <person name="Zhang P."/>
            <person name="Song W."/>
            <person name="An N."/>
            <person name="Chalopin D."/>
            <person name="Volff J.N."/>
            <person name="Hong Y."/>
            <person name="Li Q."/>
            <person name="Sha Z."/>
            <person name="Zhou H."/>
            <person name="Xie M."/>
            <person name="Yu Q."/>
            <person name="Liu Y."/>
            <person name="Xiang H."/>
            <person name="Wang N."/>
            <person name="Wu K."/>
            <person name="Yang C."/>
            <person name="Zhou Q."/>
            <person name="Liao X."/>
            <person name="Yang L."/>
            <person name="Hu Q."/>
            <person name="Zhang J."/>
            <person name="Meng L."/>
            <person name="Jin L."/>
            <person name="Tian Y."/>
            <person name="Lian J."/>
            <person name="Yang J."/>
            <person name="Miao G."/>
            <person name="Liu S."/>
            <person name="Liang Z."/>
            <person name="Yan F."/>
            <person name="Li Y."/>
            <person name="Sun B."/>
            <person name="Zhang H."/>
            <person name="Zhang J."/>
            <person name="Zhu Y."/>
            <person name="Du M."/>
            <person name="Zhao Y."/>
            <person name="Schartl M."/>
            <person name="Tang Q."/>
            <person name="Wang J."/>
        </authorList>
    </citation>
    <scope>NUCLEOTIDE SEQUENCE</scope>
</reference>
<feature type="domain" description="G-protein coupled receptors family 2 profile 2" evidence="8">
    <location>
        <begin position="71"/>
        <end position="247"/>
    </location>
</feature>
<dbReference type="Proteomes" id="UP000265120">
    <property type="component" value="Chromosome 17"/>
</dbReference>
<keyword evidence="10" id="KW-1185">Reference proteome</keyword>
<organism evidence="9 10">
    <name type="scientific">Cynoglossus semilaevis</name>
    <name type="common">Tongue sole</name>
    <dbReference type="NCBI Taxonomy" id="244447"/>
    <lineage>
        <taxon>Eukaryota</taxon>
        <taxon>Metazoa</taxon>
        <taxon>Chordata</taxon>
        <taxon>Craniata</taxon>
        <taxon>Vertebrata</taxon>
        <taxon>Euteleostomi</taxon>
        <taxon>Actinopterygii</taxon>
        <taxon>Neopterygii</taxon>
        <taxon>Teleostei</taxon>
        <taxon>Neoteleostei</taxon>
        <taxon>Acanthomorphata</taxon>
        <taxon>Carangaria</taxon>
        <taxon>Pleuronectiformes</taxon>
        <taxon>Pleuronectoidei</taxon>
        <taxon>Cynoglossidae</taxon>
        <taxon>Cynoglossinae</taxon>
        <taxon>Cynoglossus</taxon>
    </lineage>
</organism>
<keyword evidence="4 6" id="KW-0472">Membrane</keyword>
<accession>A0A3P8W728</accession>
<dbReference type="GO" id="GO:0007166">
    <property type="term" value="P:cell surface receptor signaling pathway"/>
    <property type="evidence" value="ECO:0007669"/>
    <property type="project" value="InterPro"/>
</dbReference>
<feature type="domain" description="GAIN-B" evidence="7">
    <location>
        <begin position="1"/>
        <end position="63"/>
    </location>
</feature>
<dbReference type="InterPro" id="IPR057244">
    <property type="entry name" value="GAIN_B"/>
</dbReference>
<comment type="subcellular location">
    <subcellularLocation>
        <location evidence="1">Membrane</location>
        <topology evidence="1">Multi-pass membrane protein</topology>
    </subcellularLocation>
</comment>
<dbReference type="PROSITE" id="PS50221">
    <property type="entry name" value="GAIN_B"/>
    <property type="match status" value="1"/>
</dbReference>
<dbReference type="InterPro" id="IPR000203">
    <property type="entry name" value="GPS"/>
</dbReference>
<evidence type="ECO:0000259" key="8">
    <source>
        <dbReference type="PROSITE" id="PS50261"/>
    </source>
</evidence>
<dbReference type="Pfam" id="PF00002">
    <property type="entry name" value="7tm_2"/>
    <property type="match status" value="1"/>
</dbReference>
<evidence type="ECO:0000256" key="1">
    <source>
        <dbReference type="ARBA" id="ARBA00004141"/>
    </source>
</evidence>
<evidence type="ECO:0000313" key="10">
    <source>
        <dbReference type="Proteomes" id="UP000265120"/>
    </source>
</evidence>
<dbReference type="InterPro" id="IPR000832">
    <property type="entry name" value="GPCR_2_secretin-like"/>
</dbReference>
<dbReference type="PANTHER" id="PTHR12011:SF469">
    <property type="entry name" value="ADHESION G PROTEIN-COUPLED RECEPTOR E1-RELATED"/>
    <property type="match status" value="1"/>
</dbReference>
<dbReference type="AlphaFoldDB" id="A0A3P8W728"/>
<dbReference type="InterPro" id="IPR017981">
    <property type="entry name" value="GPCR_2-like_7TM"/>
</dbReference>
<dbReference type="PROSITE" id="PS50261">
    <property type="entry name" value="G_PROTEIN_RECEP_F2_4"/>
    <property type="match status" value="1"/>
</dbReference>
<feature type="transmembrane region" description="Helical" evidence="6">
    <location>
        <begin position="75"/>
        <end position="100"/>
    </location>
</feature>
<feature type="transmembrane region" description="Helical" evidence="6">
    <location>
        <begin position="222"/>
        <end position="246"/>
    </location>
</feature>
<dbReference type="SMART" id="SM00303">
    <property type="entry name" value="GPS"/>
    <property type="match status" value="1"/>
</dbReference>
<evidence type="ECO:0000256" key="3">
    <source>
        <dbReference type="ARBA" id="ARBA00022989"/>
    </source>
</evidence>
<evidence type="ECO:0000256" key="6">
    <source>
        <dbReference type="SAM" id="Phobius"/>
    </source>
</evidence>
<evidence type="ECO:0008006" key="11">
    <source>
        <dbReference type="Google" id="ProtNLM"/>
    </source>
</evidence>
<evidence type="ECO:0000256" key="5">
    <source>
        <dbReference type="ARBA" id="ARBA00023157"/>
    </source>
</evidence>
<dbReference type="GO" id="GO:0004930">
    <property type="term" value="F:G protein-coupled receptor activity"/>
    <property type="evidence" value="ECO:0007669"/>
    <property type="project" value="InterPro"/>
</dbReference>
<keyword evidence="5" id="KW-1015">Disulfide bond</keyword>
<dbReference type="GeneTree" id="ENSGT00940000163334"/>
<evidence type="ECO:0000256" key="4">
    <source>
        <dbReference type="ARBA" id="ARBA00023136"/>
    </source>
</evidence>
<protein>
    <recommendedName>
        <fullName evidence="11">Adhesion G protein-coupled receptor E8</fullName>
    </recommendedName>
</protein>
<reference evidence="9" key="2">
    <citation type="submission" date="2025-08" db="UniProtKB">
        <authorList>
            <consortium name="Ensembl"/>
        </authorList>
    </citation>
    <scope>IDENTIFICATION</scope>
</reference>
<dbReference type="Ensembl" id="ENSCSET00000020573.1">
    <property type="protein sequence ID" value="ENSCSEP00000020320.1"/>
    <property type="gene ID" value="ENSCSEG00000012958.1"/>
</dbReference>
<evidence type="ECO:0000313" key="9">
    <source>
        <dbReference type="Ensembl" id="ENSCSEP00000020320.1"/>
    </source>
</evidence>
<keyword evidence="3 6" id="KW-1133">Transmembrane helix</keyword>
<reference evidence="9" key="3">
    <citation type="submission" date="2025-09" db="UniProtKB">
        <authorList>
            <consortium name="Ensembl"/>
        </authorList>
    </citation>
    <scope>IDENTIFICATION</scope>
</reference>
<dbReference type="Pfam" id="PF01825">
    <property type="entry name" value="GPS"/>
    <property type="match status" value="1"/>
</dbReference>
<name>A0A3P8W728_CYNSE</name>
<proteinExistence type="predicted"/>
<feature type="transmembrane region" description="Helical" evidence="6">
    <location>
        <begin position="188"/>
        <end position="216"/>
    </location>
</feature>
<keyword evidence="2 6" id="KW-0812">Transmembrane</keyword>
<feature type="transmembrane region" description="Helical" evidence="6">
    <location>
        <begin position="120"/>
        <end position="140"/>
    </location>
</feature>
<dbReference type="GO" id="GO:0007189">
    <property type="term" value="P:adenylate cyclase-activating G protein-coupled receptor signaling pathway"/>
    <property type="evidence" value="ECO:0007669"/>
    <property type="project" value="TreeGrafter"/>
</dbReference>
<dbReference type="PANTHER" id="PTHR12011">
    <property type="entry name" value="ADHESION G-PROTEIN COUPLED RECEPTOR"/>
    <property type="match status" value="1"/>
</dbReference>
<feature type="transmembrane region" description="Helical" evidence="6">
    <location>
        <begin position="258"/>
        <end position="275"/>
    </location>
</feature>
<evidence type="ECO:0000256" key="2">
    <source>
        <dbReference type="ARBA" id="ARBA00022692"/>
    </source>
</evidence>
<evidence type="ECO:0000259" key="7">
    <source>
        <dbReference type="PROSITE" id="PS50221"/>
    </source>
</evidence>
<dbReference type="Gene3D" id="1.20.1070.10">
    <property type="entry name" value="Rhodopsin 7-helix transmembrane proteins"/>
    <property type="match status" value="1"/>
</dbReference>
<sequence length="306" mass="34981">MVTCVYWEDKSKELGNAKSADKTKAMRWSVDGCSVAFTNENYTVCSCTHLSTFALILQICFVDFSPWSPQLACTVMAGLLHFLVVASFVWMLLEACQLYLLVRRLSKVQVIQRDGLPRPLLYLLGYGVPFVIVGVSALIYSDGYGATEGGSCWLSQRRSFNWALTGPVVTVEKIILQQQQTMDVCLILICIYIFFRLILFKILAQFVILGCTWVLGLYQSNLFFQVMFILLNSQQGTFLFIVHCVLNKEVNSLLHIELQQSYSVFIFYFLPHLFWRHFRWNQQQFSNVPGGHPLLCSPLVHIIDTP</sequence>